<dbReference type="Gene3D" id="2.130.10.10">
    <property type="entry name" value="YVTN repeat-like/Quinoprotein amine dehydrogenase"/>
    <property type="match status" value="1"/>
</dbReference>
<feature type="region of interest" description="Disordered" evidence="1">
    <location>
        <begin position="455"/>
        <end position="527"/>
    </location>
</feature>
<feature type="compositionally biased region" description="Low complexity" evidence="1">
    <location>
        <begin position="938"/>
        <end position="956"/>
    </location>
</feature>
<dbReference type="OrthoDB" id="552378at2759"/>
<name>A0A150GD42_GONPE</name>
<feature type="region of interest" description="Disordered" evidence="1">
    <location>
        <begin position="1691"/>
        <end position="1711"/>
    </location>
</feature>
<sequence>MRDPVSVLPLQAPAGLPPVLAGLSPNMSYERAALVGWLAAHSAVAGGRPGAQPPALLPNASLRAAIAEWLDHHGLDADAADQLLLLERESAALAVEESAGRALAASQAPPPLTAPGWSGVAGWQEGGEWGHGVGSGLESGWERGRDSRSSNSALRRLGGGSSGGGRGMVPSFSSPSLTSLMEEEGLDLQPPLLAAQARAQLQLHHHQQNARARAAAPYVTMTAAVASAAEAHLPGGVSGGGGSAGSGAVWVPRNRLSQSGVGNVASAPGLGYPGGREGPVVARIRTVDGGSGAASPVYGPRLTGGAAGAGAPVTAGGLGSGAAGRGIYETASVAAGAASAGGSGGAIAGATAAAPATATSVAAFGHAHAHAAAPFFDGGHIGLYQPARRPERAMSSNNAGWGASGPLLMLRTASSGADAAGGPSMAAADAPMGFAGGARGGARGLTRMSRSASAAALADMDGEPAPPVGPALRPALGNAKGNAGRRVRLQLPQQEESPPPSPPPPPAGASQSIASYGGGGTAAVAPPAQMPPAELLASQAAFHRRVQGRELPEGRDEAQQQQSASLDAGWAASASASVSASASALAPESVSASPPSDVAAGTAHQRPPLPHSRSMPLPKQGRLPLRWAALYNTGTSPTSSSGASPHHPAAGASSPLAAAAATAAQAAWGRVPGPGSPASASPERSGAREARDAAVADSGSGLYRSRSSGQVAAAGGAQGVGQPVWEDAQAHGDDDDDSRARAKAARAEEKRRGSQEGIGRGDHRQQRERRTEGVPVPAGSDRTGPGSEGPRTTGSAGLWSTGPGALRAWFGNLSGRLYGSRSSASGMMPAGGGAAAGASATAGGEEASAASQWGTATAAGWANGRAGSCSSGHRGASEGGGCGDGVSSDSDGDRGDLAPRPLRHSASALAAFLTPAQDAEWQTVAAVTAARARCRSASSAGAGAGGQQQQRRTAGAPLHRMGGHVSEGGNGLGAAGDDDCDVSGDDAEEGEDEEADEEDEEEQGAAARRPPPPPLELPLELPLPLQWLSEGQLADSGLSPRDERQASEATAERLWRWLDAAPPPACRDLFTMQRCLPADGRTASPLHCLPVGSGAHHRITALAVLPRPPPRLQPAEARMYGYPAPLPALPTRGSFAVLLTKDRPGHAVLEELAPSAGPPTAAAASDYERRRLHAFQGPGSRSASGSGSGPEADAGDGGGGGGRCWTVPAVRGRVTTVAACPRGGSVAVGTTAGLVFLWRCFDTEELRALESMEQEDSPGGGGGGGGATPAATAVGSAGSAADIDWHLCARLGWPADVLPPGAVAAAAAAAAAAAPTGRQQLGNTATTGGGHQANQPLSLQVRQRGGAADQQHHNLDRGVTALAYDGSGTTLFAACYGVIAGWKLRHHEQPERLPTVYTQTVLSLTPDEYGYRYAGGAPGGLGSASASPYASPPGSPALSPRVGGRNNSGANTGPFAGGAGAAADRAGAGAVRTSRLASAGGGRAAPAPGRPTTGEQVAAVAAADLAPAPQQAAADAAAAASASPVVTCLAASASGKHLALALSDGAVHLALHAASQDRAVCVRLLPAGPQPLLASLGHPHPGAAVQLAFSPDERRLLVLALGLRQAATEGATRGSAADRNAVRGSAGASRLFGRRSLNGGAAQLQQVQQMQPRVGGGGGGGGGGAGSAAGAAAARYSLHCFPLTHELHEGGLEEEDDEEGQGDGQLPCERRGDGGDGDCFGDCRTGVSGTTGDSRVGGSGGGRGGPSCIEPGCGGAGGPCGDLHLDWLPVPAQSSRGPLLTGLAVSPDGASALLLDSATPQLLHLDLALGAARCVPLVLGLGLGPGQQAGPQALPGLAGLQAAAATGGAGGGNGGGGGRNAALRSCGCLAVLPGGREMLLGGDSGLLRWRFGE</sequence>
<gene>
    <name evidence="2" type="ORF">GPECTOR_36g113</name>
</gene>
<feature type="compositionally biased region" description="Gly residues" evidence="1">
    <location>
        <begin position="965"/>
        <end position="974"/>
    </location>
</feature>
<feature type="compositionally biased region" description="Acidic residues" evidence="1">
    <location>
        <begin position="1692"/>
        <end position="1701"/>
    </location>
</feature>
<comment type="caution">
    <text evidence="2">The sequence shown here is derived from an EMBL/GenBank/DDBJ whole genome shotgun (WGS) entry which is preliminary data.</text>
</comment>
<feature type="compositionally biased region" description="Basic and acidic residues" evidence="1">
    <location>
        <begin position="745"/>
        <end position="772"/>
    </location>
</feature>
<evidence type="ECO:0000313" key="3">
    <source>
        <dbReference type="Proteomes" id="UP000075714"/>
    </source>
</evidence>
<feature type="compositionally biased region" description="Pro residues" evidence="1">
    <location>
        <begin position="497"/>
        <end position="507"/>
    </location>
</feature>
<dbReference type="InterPro" id="IPR015943">
    <property type="entry name" value="WD40/YVTN_repeat-like_dom_sf"/>
</dbReference>
<feature type="compositionally biased region" description="Gly residues" evidence="1">
    <location>
        <begin position="1258"/>
        <end position="1267"/>
    </location>
</feature>
<dbReference type="EMBL" id="LSYV01000037">
    <property type="protein sequence ID" value="KXZ47260.1"/>
    <property type="molecule type" value="Genomic_DNA"/>
</dbReference>
<dbReference type="SUPFAM" id="SSF50978">
    <property type="entry name" value="WD40 repeat-like"/>
    <property type="match status" value="1"/>
</dbReference>
<dbReference type="Proteomes" id="UP000075714">
    <property type="component" value="Unassembled WGS sequence"/>
</dbReference>
<feature type="compositionally biased region" description="Low complexity" evidence="1">
    <location>
        <begin position="633"/>
        <end position="684"/>
    </location>
</feature>
<reference evidence="3" key="1">
    <citation type="journal article" date="2016" name="Nat. Commun.">
        <title>The Gonium pectorale genome demonstrates co-option of cell cycle regulation during the evolution of multicellularity.</title>
        <authorList>
            <person name="Hanschen E.R."/>
            <person name="Marriage T.N."/>
            <person name="Ferris P.J."/>
            <person name="Hamaji T."/>
            <person name="Toyoda A."/>
            <person name="Fujiyama A."/>
            <person name="Neme R."/>
            <person name="Noguchi H."/>
            <person name="Minakuchi Y."/>
            <person name="Suzuki M."/>
            <person name="Kawai-Toyooka H."/>
            <person name="Smith D.R."/>
            <person name="Sparks H."/>
            <person name="Anderson J."/>
            <person name="Bakaric R."/>
            <person name="Luria V."/>
            <person name="Karger A."/>
            <person name="Kirschner M.W."/>
            <person name="Durand P.M."/>
            <person name="Michod R.E."/>
            <person name="Nozaki H."/>
            <person name="Olson B.J."/>
        </authorList>
    </citation>
    <scope>NUCLEOTIDE SEQUENCE [LARGE SCALE GENOMIC DNA]</scope>
    <source>
        <strain evidence="3">NIES-2863</strain>
    </source>
</reference>
<feature type="region of interest" description="Disordered" evidence="1">
    <location>
        <begin position="938"/>
        <end position="1019"/>
    </location>
</feature>
<feature type="region of interest" description="Disordered" evidence="1">
    <location>
        <begin position="576"/>
        <end position="801"/>
    </location>
</feature>
<dbReference type="InterPro" id="IPR036322">
    <property type="entry name" value="WD40_repeat_dom_sf"/>
</dbReference>
<protein>
    <submittedName>
        <fullName evidence="2">Uncharacterized protein</fullName>
    </submittedName>
</protein>
<feature type="compositionally biased region" description="Gly residues" evidence="1">
    <location>
        <begin position="124"/>
        <end position="137"/>
    </location>
</feature>
<feature type="compositionally biased region" description="Basic and acidic residues" evidence="1">
    <location>
        <begin position="685"/>
        <end position="694"/>
    </location>
</feature>
<feature type="region of interest" description="Disordered" evidence="1">
    <location>
        <begin position="1473"/>
        <end position="1496"/>
    </location>
</feature>
<feature type="region of interest" description="Disordered" evidence="1">
    <location>
        <begin position="862"/>
        <end position="900"/>
    </location>
</feature>
<feature type="region of interest" description="Disordered" evidence="1">
    <location>
        <begin position="1643"/>
        <end position="1668"/>
    </location>
</feature>
<keyword evidence="3" id="KW-1185">Reference proteome</keyword>
<feature type="compositionally biased region" description="Low complexity" evidence="1">
    <location>
        <begin position="576"/>
        <end position="601"/>
    </location>
</feature>
<feature type="compositionally biased region" description="Low complexity" evidence="1">
    <location>
        <begin position="1177"/>
        <end position="1192"/>
    </location>
</feature>
<feature type="region of interest" description="Disordered" evidence="1">
    <location>
        <begin position="1251"/>
        <end position="1273"/>
    </location>
</feature>
<feature type="compositionally biased region" description="Gly residues" evidence="1">
    <location>
        <begin position="157"/>
        <end position="167"/>
    </location>
</feature>
<feature type="compositionally biased region" description="Low complexity" evidence="1">
    <location>
        <begin position="1643"/>
        <end position="1653"/>
    </location>
</feature>
<proteinExistence type="predicted"/>
<organism evidence="2 3">
    <name type="scientific">Gonium pectorale</name>
    <name type="common">Green alga</name>
    <dbReference type="NCBI Taxonomy" id="33097"/>
    <lineage>
        <taxon>Eukaryota</taxon>
        <taxon>Viridiplantae</taxon>
        <taxon>Chlorophyta</taxon>
        <taxon>core chlorophytes</taxon>
        <taxon>Chlorophyceae</taxon>
        <taxon>CS clade</taxon>
        <taxon>Chlamydomonadales</taxon>
        <taxon>Volvocaceae</taxon>
        <taxon>Gonium</taxon>
    </lineage>
</organism>
<feature type="compositionally biased region" description="Low complexity" evidence="1">
    <location>
        <begin position="698"/>
        <end position="715"/>
    </location>
</feature>
<evidence type="ECO:0000256" key="1">
    <source>
        <dbReference type="SAM" id="MobiDB-lite"/>
    </source>
</evidence>
<feature type="compositionally biased region" description="Gly residues" evidence="1">
    <location>
        <begin position="1654"/>
        <end position="1667"/>
    </location>
</feature>
<feature type="compositionally biased region" description="Acidic residues" evidence="1">
    <location>
        <begin position="976"/>
        <end position="1003"/>
    </location>
</feature>
<evidence type="ECO:0000313" key="2">
    <source>
        <dbReference type="EMBL" id="KXZ47260.1"/>
    </source>
</evidence>
<feature type="region of interest" description="Disordered" evidence="1">
    <location>
        <begin position="124"/>
        <end position="177"/>
    </location>
</feature>
<feature type="region of interest" description="Disordered" evidence="1">
    <location>
        <begin position="1422"/>
        <end position="1456"/>
    </location>
</feature>
<feature type="region of interest" description="Disordered" evidence="1">
    <location>
        <begin position="1175"/>
        <end position="1200"/>
    </location>
</feature>
<accession>A0A150GD42</accession>